<evidence type="ECO:0000256" key="4">
    <source>
        <dbReference type="ARBA" id="ARBA00022692"/>
    </source>
</evidence>
<feature type="domain" description="Acyltransferase 3" evidence="8">
    <location>
        <begin position="12"/>
        <end position="320"/>
    </location>
</feature>
<dbReference type="KEGG" id="pdh:B9T62_14860"/>
<dbReference type="PANTHER" id="PTHR40074">
    <property type="entry name" value="O-ACETYLTRANSFERASE WECH"/>
    <property type="match status" value="1"/>
</dbReference>
<keyword evidence="10" id="KW-1185">Reference proteome</keyword>
<feature type="transmembrane region" description="Helical" evidence="7">
    <location>
        <begin position="288"/>
        <end position="307"/>
    </location>
</feature>
<dbReference type="GO" id="GO:0009246">
    <property type="term" value="P:enterobacterial common antigen biosynthetic process"/>
    <property type="evidence" value="ECO:0007669"/>
    <property type="project" value="TreeGrafter"/>
</dbReference>
<dbReference type="AlphaFoldDB" id="A0A2Z2KFK8"/>
<evidence type="ECO:0000256" key="1">
    <source>
        <dbReference type="ARBA" id="ARBA00004651"/>
    </source>
</evidence>
<dbReference type="InterPro" id="IPR002656">
    <property type="entry name" value="Acyl_transf_3_dom"/>
</dbReference>
<evidence type="ECO:0000313" key="9">
    <source>
        <dbReference type="EMBL" id="ASA21943.1"/>
    </source>
</evidence>
<evidence type="ECO:0000313" key="10">
    <source>
        <dbReference type="Proteomes" id="UP000249890"/>
    </source>
</evidence>
<keyword evidence="6 7" id="KW-0472">Membrane</keyword>
<evidence type="ECO:0000259" key="8">
    <source>
        <dbReference type="Pfam" id="PF01757"/>
    </source>
</evidence>
<feature type="transmembrane region" description="Helical" evidence="7">
    <location>
        <begin position="119"/>
        <end position="139"/>
    </location>
</feature>
<comment type="similarity">
    <text evidence="2">Belongs to the acyltransferase 3 family.</text>
</comment>
<comment type="subcellular location">
    <subcellularLocation>
        <location evidence="1">Cell membrane</location>
        <topology evidence="1">Multi-pass membrane protein</topology>
    </subcellularLocation>
</comment>
<feature type="transmembrane region" description="Helical" evidence="7">
    <location>
        <begin position="313"/>
        <end position="332"/>
    </location>
</feature>
<name>A0A2Z2KFK8_9BACL</name>
<evidence type="ECO:0000256" key="6">
    <source>
        <dbReference type="ARBA" id="ARBA00023136"/>
    </source>
</evidence>
<evidence type="ECO:0000256" key="7">
    <source>
        <dbReference type="SAM" id="Phobius"/>
    </source>
</evidence>
<organism evidence="9 10">
    <name type="scientific">Paenibacillus donghaensis</name>
    <dbReference type="NCBI Taxonomy" id="414771"/>
    <lineage>
        <taxon>Bacteria</taxon>
        <taxon>Bacillati</taxon>
        <taxon>Bacillota</taxon>
        <taxon>Bacilli</taxon>
        <taxon>Bacillales</taxon>
        <taxon>Paenibacillaceae</taxon>
        <taxon>Paenibacillus</taxon>
    </lineage>
</organism>
<feature type="transmembrane region" description="Helical" evidence="7">
    <location>
        <begin position="12"/>
        <end position="30"/>
    </location>
</feature>
<protein>
    <recommendedName>
        <fullName evidence="8">Acyltransferase 3 domain-containing protein</fullName>
    </recommendedName>
</protein>
<reference evidence="9 10" key="1">
    <citation type="submission" date="2017-06" db="EMBL/GenBank/DDBJ databases">
        <title>Complete genome sequence of Paenibacillus donghaensis KCTC 13049T isolated from East Sea sediment, South Korea.</title>
        <authorList>
            <person name="Jung B.K."/>
            <person name="Hong S.-J."/>
            <person name="Shin J.-H."/>
        </authorList>
    </citation>
    <scope>NUCLEOTIDE SEQUENCE [LARGE SCALE GENOMIC DNA]</scope>
    <source>
        <strain evidence="9 10">KCTC 13049</strain>
    </source>
</reference>
<dbReference type="EMBL" id="CP021780">
    <property type="protein sequence ID" value="ASA21943.1"/>
    <property type="molecule type" value="Genomic_DNA"/>
</dbReference>
<keyword evidence="4 7" id="KW-0812">Transmembrane</keyword>
<sequence length="341" mass="40072">MENTKHHVQRKGWIDFIKGISIIGVIILHTQALNLGENTKLIAFYCVHLFVLIGGINLYNSMERRNITSFDYKFVLGNLKKILIQYLIASIVCIMYYKHFIDIKSFIKTLIYFTASPQLYFLVFYCQLIALSPIIYLAIKKFVSRNVILSLIFIVILLIIAIILTHYTFVFETVGGGEKFLFGGSYILTFGLGMLFSSFKIEIKSKGKNFILLMILFVCTTGYVYFILNYPLFHKVSSELFFTEQDILRISYAIILFLFLFVLYNYFNNYVSKKFMMIFKPIELFGKYSMSIFLYHWIINDFFNKMFIQNHRVVLLILLAELCLPIILKVIYDRIRLRLIS</sequence>
<gene>
    <name evidence="9" type="ORF">B9T62_14860</name>
</gene>
<feature type="transmembrane region" description="Helical" evidence="7">
    <location>
        <begin position="42"/>
        <end position="61"/>
    </location>
</feature>
<evidence type="ECO:0000256" key="5">
    <source>
        <dbReference type="ARBA" id="ARBA00022989"/>
    </source>
</evidence>
<dbReference type="Pfam" id="PF01757">
    <property type="entry name" value="Acyl_transf_3"/>
    <property type="match status" value="1"/>
</dbReference>
<feature type="transmembrane region" description="Helical" evidence="7">
    <location>
        <begin position="180"/>
        <end position="198"/>
    </location>
</feature>
<feature type="transmembrane region" description="Helical" evidence="7">
    <location>
        <begin position="248"/>
        <end position="267"/>
    </location>
</feature>
<proteinExistence type="inferred from homology"/>
<feature type="transmembrane region" description="Helical" evidence="7">
    <location>
        <begin position="82"/>
        <end position="99"/>
    </location>
</feature>
<accession>A0A2Z2KFK8</accession>
<evidence type="ECO:0000256" key="3">
    <source>
        <dbReference type="ARBA" id="ARBA00022475"/>
    </source>
</evidence>
<feature type="transmembrane region" description="Helical" evidence="7">
    <location>
        <begin position="210"/>
        <end position="228"/>
    </location>
</feature>
<evidence type="ECO:0000256" key="2">
    <source>
        <dbReference type="ARBA" id="ARBA00007400"/>
    </source>
</evidence>
<dbReference type="GO" id="GO:0005886">
    <property type="term" value="C:plasma membrane"/>
    <property type="evidence" value="ECO:0007669"/>
    <property type="project" value="UniProtKB-SubCell"/>
</dbReference>
<dbReference type="PANTHER" id="PTHR40074:SF2">
    <property type="entry name" value="O-ACETYLTRANSFERASE WECH"/>
    <property type="match status" value="1"/>
</dbReference>
<keyword evidence="5 7" id="KW-1133">Transmembrane helix</keyword>
<dbReference type="Proteomes" id="UP000249890">
    <property type="component" value="Chromosome"/>
</dbReference>
<keyword evidence="3" id="KW-1003">Cell membrane</keyword>
<feature type="transmembrane region" description="Helical" evidence="7">
    <location>
        <begin position="146"/>
        <end position="168"/>
    </location>
</feature>
<dbReference type="RefSeq" id="WP_087915948.1">
    <property type="nucleotide sequence ID" value="NZ_CP021780.1"/>
</dbReference>
<dbReference type="GO" id="GO:0016413">
    <property type="term" value="F:O-acetyltransferase activity"/>
    <property type="evidence" value="ECO:0007669"/>
    <property type="project" value="TreeGrafter"/>
</dbReference>